<dbReference type="EMBL" id="JH159164">
    <property type="protein sequence ID" value="EGZ06528.1"/>
    <property type="molecule type" value="Genomic_DNA"/>
</dbReference>
<dbReference type="GeneID" id="20648148"/>
<feature type="region of interest" description="Disordered" evidence="1">
    <location>
        <begin position="161"/>
        <end position="181"/>
    </location>
</feature>
<dbReference type="Proteomes" id="UP000002640">
    <property type="component" value="Unassembled WGS sequence"/>
</dbReference>
<dbReference type="RefSeq" id="XP_009538425.1">
    <property type="nucleotide sequence ID" value="XM_009540130.1"/>
</dbReference>
<sequence>MTASTLFAERSNRDGILDKIQVVQDCTACLSASSDGPCIVWNLETFVRTQAMFASTVFRRVLYHPDEREKRGGHQSLNDDGLRRKLVECGRLEEAKACAGTPRGRVLGQVLACAVAFVKDRRLQGLARTYAAFLLVLVPDTRDDAGRGAVAALRPVRSPVVSKYSRQTPESAPESGESDSGWTTFGQAKLLASGKPTLGLGVRYFVDRGARRSPSASKIAAAHGVPM</sequence>
<keyword evidence="3" id="KW-1185">Reference proteome</keyword>
<reference evidence="2 3" key="1">
    <citation type="journal article" date="2006" name="Science">
        <title>Phytophthora genome sequences uncover evolutionary origins and mechanisms of pathogenesis.</title>
        <authorList>
            <person name="Tyler B.M."/>
            <person name="Tripathy S."/>
            <person name="Zhang X."/>
            <person name="Dehal P."/>
            <person name="Jiang R.H."/>
            <person name="Aerts A."/>
            <person name="Arredondo F.D."/>
            <person name="Baxter L."/>
            <person name="Bensasson D."/>
            <person name="Beynon J.L."/>
            <person name="Chapman J."/>
            <person name="Damasceno C.M."/>
            <person name="Dorrance A.E."/>
            <person name="Dou D."/>
            <person name="Dickerman A.W."/>
            <person name="Dubchak I.L."/>
            <person name="Garbelotto M."/>
            <person name="Gijzen M."/>
            <person name="Gordon S.G."/>
            <person name="Govers F."/>
            <person name="Grunwald N.J."/>
            <person name="Huang W."/>
            <person name="Ivors K.L."/>
            <person name="Jones R.W."/>
            <person name="Kamoun S."/>
            <person name="Krampis K."/>
            <person name="Lamour K.H."/>
            <person name="Lee M.K."/>
            <person name="McDonald W.H."/>
            <person name="Medina M."/>
            <person name="Meijer H.J."/>
            <person name="Nordberg E.K."/>
            <person name="Maclean D.J."/>
            <person name="Ospina-Giraldo M.D."/>
            <person name="Morris P.F."/>
            <person name="Phuntumart V."/>
            <person name="Putnam N.H."/>
            <person name="Rash S."/>
            <person name="Rose J.K."/>
            <person name="Sakihama Y."/>
            <person name="Salamov A.A."/>
            <person name="Savidor A."/>
            <person name="Scheuring C.F."/>
            <person name="Smith B.M."/>
            <person name="Sobral B.W."/>
            <person name="Terry A."/>
            <person name="Torto-Alalibo T.A."/>
            <person name="Win J."/>
            <person name="Xu Z."/>
            <person name="Zhang H."/>
            <person name="Grigoriev I.V."/>
            <person name="Rokhsar D.S."/>
            <person name="Boore J.L."/>
        </authorList>
    </citation>
    <scope>NUCLEOTIDE SEQUENCE [LARGE SCALE GENOMIC DNA]</scope>
    <source>
        <strain evidence="2 3">P6497</strain>
    </source>
</reference>
<protein>
    <submittedName>
        <fullName evidence="2">Uncharacterized protein</fullName>
    </submittedName>
</protein>
<gene>
    <name evidence="2" type="ORF">PHYSODRAFT_341781</name>
</gene>
<accession>G5AEC6</accession>
<proteinExistence type="predicted"/>
<evidence type="ECO:0000313" key="3">
    <source>
        <dbReference type="Proteomes" id="UP000002640"/>
    </source>
</evidence>
<organism evidence="2 3">
    <name type="scientific">Phytophthora sojae (strain P6497)</name>
    <name type="common">Soybean stem and root rot agent</name>
    <name type="synonym">Phytophthora megasperma f. sp. glycines</name>
    <dbReference type="NCBI Taxonomy" id="1094619"/>
    <lineage>
        <taxon>Eukaryota</taxon>
        <taxon>Sar</taxon>
        <taxon>Stramenopiles</taxon>
        <taxon>Oomycota</taxon>
        <taxon>Peronosporomycetes</taxon>
        <taxon>Peronosporales</taxon>
        <taxon>Peronosporaceae</taxon>
        <taxon>Phytophthora</taxon>
    </lineage>
</organism>
<evidence type="ECO:0000313" key="2">
    <source>
        <dbReference type="EMBL" id="EGZ06528.1"/>
    </source>
</evidence>
<evidence type="ECO:0000256" key="1">
    <source>
        <dbReference type="SAM" id="MobiDB-lite"/>
    </source>
</evidence>
<dbReference type="InParanoid" id="G5AEC6"/>
<dbReference type="KEGG" id="psoj:PHYSODRAFT_341781"/>
<dbReference type="STRING" id="1094619.G5AEC6"/>
<name>G5AEC6_PHYSP</name>
<dbReference type="AlphaFoldDB" id="G5AEC6"/>